<dbReference type="InterPro" id="IPR021109">
    <property type="entry name" value="Peptidase_aspartic_dom_sf"/>
</dbReference>
<proteinExistence type="predicted"/>
<organism evidence="3 4">
    <name type="scientific">Henningerozyma blattae (strain ATCC 34711 / CBS 6284 / DSM 70876 / NBRC 10599 / NRRL Y-10934 / UCD 77-7)</name>
    <name type="common">Yeast</name>
    <name type="synonym">Tetrapisispora blattae</name>
    <dbReference type="NCBI Taxonomy" id="1071380"/>
    <lineage>
        <taxon>Eukaryota</taxon>
        <taxon>Fungi</taxon>
        <taxon>Dikarya</taxon>
        <taxon>Ascomycota</taxon>
        <taxon>Saccharomycotina</taxon>
        <taxon>Saccharomycetes</taxon>
        <taxon>Saccharomycetales</taxon>
        <taxon>Saccharomycetaceae</taxon>
        <taxon>Henningerozyma</taxon>
    </lineage>
</organism>
<dbReference type="SUPFAM" id="SSF56672">
    <property type="entry name" value="DNA/RNA polymerases"/>
    <property type="match status" value="1"/>
</dbReference>
<dbReference type="InParanoid" id="I2GZF2"/>
<gene>
    <name evidence="3" type="primary">TBLA0B06845</name>
    <name evidence="3" type="ORF">TBLA_0B06845</name>
</gene>
<dbReference type="GeneID" id="14494352"/>
<dbReference type="KEGG" id="tbl:TBLA_0B06845"/>
<accession>I2GZF2</accession>
<keyword evidence="1" id="KW-0378">Hydrolase</keyword>
<dbReference type="PANTHER" id="PTHR15503:SF22">
    <property type="entry name" value="TRANSPOSON TY3-I GAG POLYPROTEIN"/>
    <property type="match status" value="1"/>
</dbReference>
<dbReference type="Gene3D" id="2.40.70.10">
    <property type="entry name" value="Acid Proteases"/>
    <property type="match status" value="1"/>
</dbReference>
<evidence type="ECO:0000256" key="1">
    <source>
        <dbReference type="ARBA" id="ARBA00022750"/>
    </source>
</evidence>
<evidence type="ECO:0000313" key="3">
    <source>
        <dbReference type="EMBL" id="CCH59504.1"/>
    </source>
</evidence>
<keyword evidence="1" id="KW-0645">Protease</keyword>
<keyword evidence="1" id="KW-0064">Aspartyl protease</keyword>
<dbReference type="EMBL" id="HE806317">
    <property type="protein sequence ID" value="CCH59504.1"/>
    <property type="molecule type" value="Genomic_DNA"/>
</dbReference>
<dbReference type="RefSeq" id="XP_004179023.1">
    <property type="nucleotide sequence ID" value="XM_004178975.1"/>
</dbReference>
<dbReference type="OMA" id="INDMTDI"/>
<evidence type="ECO:0000259" key="2">
    <source>
        <dbReference type="Pfam" id="PF12384"/>
    </source>
</evidence>
<dbReference type="OrthoDB" id="3973452at2759"/>
<dbReference type="PANTHER" id="PTHR15503">
    <property type="entry name" value="LDOC1 RELATED"/>
    <property type="match status" value="1"/>
</dbReference>
<dbReference type="AlphaFoldDB" id="I2GZF2"/>
<dbReference type="HOGENOM" id="CLU_068523_0_0_1"/>
<dbReference type="GO" id="GO:0004190">
    <property type="term" value="F:aspartic-type endopeptidase activity"/>
    <property type="evidence" value="ECO:0007669"/>
    <property type="project" value="UniProtKB-KW"/>
</dbReference>
<feature type="domain" description="Peptidase A2B Ty3 transposon peptidase" evidence="2">
    <location>
        <begin position="58"/>
        <end position="167"/>
    </location>
</feature>
<dbReference type="InterPro" id="IPR001969">
    <property type="entry name" value="Aspartic_peptidase_AS"/>
</dbReference>
<dbReference type="SUPFAM" id="SSF50630">
    <property type="entry name" value="Acid proteases"/>
    <property type="match status" value="1"/>
</dbReference>
<evidence type="ECO:0000313" key="4">
    <source>
        <dbReference type="Proteomes" id="UP000002866"/>
    </source>
</evidence>
<dbReference type="InterPro" id="IPR043502">
    <property type="entry name" value="DNA/RNA_pol_sf"/>
</dbReference>
<dbReference type="InterPro" id="IPR024650">
    <property type="entry name" value="Peptidase_A2B"/>
</dbReference>
<dbReference type="Gene3D" id="3.10.10.10">
    <property type="entry name" value="HIV Type 1 Reverse Transcriptase, subunit A, domain 1"/>
    <property type="match status" value="1"/>
</dbReference>
<dbReference type="STRING" id="1071380.I2GZF2"/>
<dbReference type="Proteomes" id="UP000002866">
    <property type="component" value="Chromosome 2"/>
</dbReference>
<name>I2GZF2_HENB6</name>
<reference evidence="3 4" key="1">
    <citation type="journal article" date="2011" name="Proc. Natl. Acad. Sci. U.S.A.">
        <title>Evolutionary erosion of yeast sex chromosomes by mating-type switching accidents.</title>
        <authorList>
            <person name="Gordon J.L."/>
            <person name="Armisen D."/>
            <person name="Proux-Wera E."/>
            <person name="Oheigeartaigh S.S."/>
            <person name="Byrne K.P."/>
            <person name="Wolfe K.H."/>
        </authorList>
    </citation>
    <scope>NUCLEOTIDE SEQUENCE [LARGE SCALE GENOMIC DNA]</scope>
    <source>
        <strain evidence="4">ATCC 34711 / CBS 6284 / DSM 70876 / NBRC 10599 / NRRL Y-10934 / UCD 77-7</strain>
    </source>
</reference>
<dbReference type="eggNOG" id="KOG0017">
    <property type="taxonomic scope" value="Eukaryota"/>
</dbReference>
<dbReference type="Pfam" id="PF12384">
    <property type="entry name" value="Peptidase_A2B"/>
    <property type="match status" value="1"/>
</dbReference>
<dbReference type="GO" id="GO:0006508">
    <property type="term" value="P:proteolysis"/>
    <property type="evidence" value="ECO:0007669"/>
    <property type="project" value="InterPro"/>
</dbReference>
<keyword evidence="4" id="KW-1185">Reference proteome</keyword>
<dbReference type="CDD" id="cd00303">
    <property type="entry name" value="retropepsin_like"/>
    <property type="match status" value="1"/>
</dbReference>
<protein>
    <recommendedName>
        <fullName evidence="2">Peptidase A2B Ty3 transposon peptidase domain-containing protein</fullName>
    </recommendedName>
</protein>
<dbReference type="InterPro" id="IPR032567">
    <property type="entry name" value="RTL1-rel"/>
</dbReference>
<dbReference type="PROSITE" id="PS00141">
    <property type="entry name" value="ASP_PROTEASE"/>
    <property type="match status" value="1"/>
</dbReference>
<sequence length="295" mass="31759">MRGLSKPTVIEASQVASTVPLDHVSTPVYSPVINHPAPSVISLVAPSSDPSSSPLVGRCLEQSCSINGISFDVLFDTGSPTSLISSEIVHVNNWPTYPVEPFVWSSILPGRRSSTSTATFCVFEITGSKFSAAAYVSNDLVNKVIVGFPVVSKYWELLSPALPTTSSSIYAVDWLHEGSVSDLYPNEIQEVFVVSLAANTSSDSFALLPDDLQDAFSSTVSDELSPSAASRTFSHDIVLKKGESLPKFPPYRLTPLLTQECKHIVDDLLAKGFIVNSDKPYSSPVLLVKKKNGSY</sequence>